<evidence type="ECO:0000313" key="2">
    <source>
        <dbReference type="EMBL" id="MEV0367625.1"/>
    </source>
</evidence>
<gene>
    <name evidence="2" type="ORF">AB0H72_33560</name>
</gene>
<proteinExistence type="predicted"/>
<keyword evidence="1" id="KW-0472">Membrane</keyword>
<feature type="transmembrane region" description="Helical" evidence="1">
    <location>
        <begin position="68"/>
        <end position="99"/>
    </location>
</feature>
<protein>
    <submittedName>
        <fullName evidence="2">DUF4190 domain-containing protein</fullName>
    </submittedName>
</protein>
<keyword evidence="1" id="KW-1133">Transmembrane helix</keyword>
<sequence length="104" mass="10783">MSYPPPAYGYPAYGPPPDHPQATTVLILGIVGMMFCQVCAPFAWVIGRRTLNEIDASGGTVGGRSNVMVGYILGIIGSVLLILGVLAVIAYIVFIVVLIGSSSG</sequence>
<organism evidence="2 3">
    <name type="scientific">Nocardia fusca</name>
    <dbReference type="NCBI Taxonomy" id="941183"/>
    <lineage>
        <taxon>Bacteria</taxon>
        <taxon>Bacillati</taxon>
        <taxon>Actinomycetota</taxon>
        <taxon>Actinomycetes</taxon>
        <taxon>Mycobacteriales</taxon>
        <taxon>Nocardiaceae</taxon>
        <taxon>Nocardia</taxon>
    </lineage>
</organism>
<dbReference type="Proteomes" id="UP001551658">
    <property type="component" value="Unassembled WGS sequence"/>
</dbReference>
<evidence type="ECO:0000256" key="1">
    <source>
        <dbReference type="SAM" id="Phobius"/>
    </source>
</evidence>
<feature type="transmembrane region" description="Helical" evidence="1">
    <location>
        <begin position="25"/>
        <end position="47"/>
    </location>
</feature>
<dbReference type="EMBL" id="JBFAIH010000032">
    <property type="protein sequence ID" value="MEV0367625.1"/>
    <property type="molecule type" value="Genomic_DNA"/>
</dbReference>
<keyword evidence="3" id="KW-1185">Reference proteome</keyword>
<dbReference type="RefSeq" id="WP_357987471.1">
    <property type="nucleotide sequence ID" value="NZ_JBFAIH010000032.1"/>
</dbReference>
<reference evidence="2 3" key="1">
    <citation type="submission" date="2024-06" db="EMBL/GenBank/DDBJ databases">
        <title>The Natural Products Discovery Center: Release of the First 8490 Sequenced Strains for Exploring Actinobacteria Biosynthetic Diversity.</title>
        <authorList>
            <person name="Kalkreuter E."/>
            <person name="Kautsar S.A."/>
            <person name="Yang D."/>
            <person name="Bader C.D."/>
            <person name="Teijaro C.N."/>
            <person name="Fluegel L."/>
            <person name="Davis C.M."/>
            <person name="Simpson J.R."/>
            <person name="Lauterbach L."/>
            <person name="Steele A.D."/>
            <person name="Gui C."/>
            <person name="Meng S."/>
            <person name="Li G."/>
            <person name="Viehrig K."/>
            <person name="Ye F."/>
            <person name="Su P."/>
            <person name="Kiefer A.F."/>
            <person name="Nichols A."/>
            <person name="Cepeda A.J."/>
            <person name="Yan W."/>
            <person name="Fan B."/>
            <person name="Jiang Y."/>
            <person name="Adhikari A."/>
            <person name="Zheng C.-J."/>
            <person name="Schuster L."/>
            <person name="Cowan T.M."/>
            <person name="Smanski M.J."/>
            <person name="Chevrette M.G."/>
            <person name="De Carvalho L.P.S."/>
            <person name="Shen B."/>
        </authorList>
    </citation>
    <scope>NUCLEOTIDE SEQUENCE [LARGE SCALE GENOMIC DNA]</scope>
    <source>
        <strain evidence="2 3">NPDC050671</strain>
    </source>
</reference>
<keyword evidence="1" id="KW-0812">Transmembrane</keyword>
<accession>A0ABV3FIU8</accession>
<comment type="caution">
    <text evidence="2">The sequence shown here is derived from an EMBL/GenBank/DDBJ whole genome shotgun (WGS) entry which is preliminary data.</text>
</comment>
<evidence type="ECO:0000313" key="3">
    <source>
        <dbReference type="Proteomes" id="UP001551658"/>
    </source>
</evidence>
<name>A0ABV3FIU8_9NOCA</name>